<organism evidence="2 3">
    <name type="scientific">Liparis tanakae</name>
    <name type="common">Tanaka's snailfish</name>
    <dbReference type="NCBI Taxonomy" id="230148"/>
    <lineage>
        <taxon>Eukaryota</taxon>
        <taxon>Metazoa</taxon>
        <taxon>Chordata</taxon>
        <taxon>Craniata</taxon>
        <taxon>Vertebrata</taxon>
        <taxon>Euteleostomi</taxon>
        <taxon>Actinopterygii</taxon>
        <taxon>Neopterygii</taxon>
        <taxon>Teleostei</taxon>
        <taxon>Neoteleostei</taxon>
        <taxon>Acanthomorphata</taxon>
        <taxon>Eupercaria</taxon>
        <taxon>Perciformes</taxon>
        <taxon>Cottioidei</taxon>
        <taxon>Cottales</taxon>
        <taxon>Liparidae</taxon>
        <taxon>Liparis</taxon>
    </lineage>
</organism>
<evidence type="ECO:0000256" key="1">
    <source>
        <dbReference type="SAM" id="MobiDB-lite"/>
    </source>
</evidence>
<accession>A0A4Z2I2F3</accession>
<sequence>MKLISSGLRKVIYPVLRWESEHGLFPDVNVHKREKISSRGRRRASFPQFCKVQTVGSRWSAEGERLLLDTEQTGVERCSGKMVPQALEHPFIVPGQEGGRREGGKVKNKDIIAVQTALPASVARPYLRCDLFPAPAVACPKSESGVGHPLASTLIRDLSLIGDSSFTDGFLPGFEGGGVDVQKNLLGCVVQVASCEFRSKHVQCNGRQSYTNQPSEDYGAGSLSDFRDVKLSLGNTNKDTPISNRLQSSITSTLSRTKQDA</sequence>
<dbReference type="AlphaFoldDB" id="A0A4Z2I2F3"/>
<dbReference type="Proteomes" id="UP000314294">
    <property type="component" value="Unassembled WGS sequence"/>
</dbReference>
<comment type="caution">
    <text evidence="2">The sequence shown here is derived from an EMBL/GenBank/DDBJ whole genome shotgun (WGS) entry which is preliminary data.</text>
</comment>
<name>A0A4Z2I2F3_9TELE</name>
<reference evidence="2 3" key="1">
    <citation type="submission" date="2019-03" db="EMBL/GenBank/DDBJ databases">
        <title>First draft genome of Liparis tanakae, snailfish: a comprehensive survey of snailfish specific genes.</title>
        <authorList>
            <person name="Kim W."/>
            <person name="Song I."/>
            <person name="Jeong J.-H."/>
            <person name="Kim D."/>
            <person name="Kim S."/>
            <person name="Ryu S."/>
            <person name="Song J.Y."/>
            <person name="Lee S.K."/>
        </authorList>
    </citation>
    <scope>NUCLEOTIDE SEQUENCE [LARGE SCALE GENOMIC DNA]</scope>
    <source>
        <tissue evidence="2">Muscle</tissue>
    </source>
</reference>
<gene>
    <name evidence="2" type="ORF">EYF80_017530</name>
</gene>
<proteinExistence type="predicted"/>
<feature type="region of interest" description="Disordered" evidence="1">
    <location>
        <begin position="234"/>
        <end position="261"/>
    </location>
</feature>
<protein>
    <submittedName>
        <fullName evidence="2">Uncharacterized protein</fullName>
    </submittedName>
</protein>
<evidence type="ECO:0000313" key="2">
    <source>
        <dbReference type="EMBL" id="TNN72246.1"/>
    </source>
</evidence>
<keyword evidence="3" id="KW-1185">Reference proteome</keyword>
<evidence type="ECO:0000313" key="3">
    <source>
        <dbReference type="Proteomes" id="UP000314294"/>
    </source>
</evidence>
<dbReference type="EMBL" id="SRLO01000140">
    <property type="protein sequence ID" value="TNN72246.1"/>
    <property type="molecule type" value="Genomic_DNA"/>
</dbReference>